<proteinExistence type="predicted"/>
<name>A0A1M7QF89_9PSED</name>
<evidence type="ECO:0000313" key="2">
    <source>
        <dbReference type="Proteomes" id="UP000183983"/>
    </source>
</evidence>
<protein>
    <recommendedName>
        <fullName evidence="3">Toxin CdiA</fullName>
    </recommendedName>
</protein>
<evidence type="ECO:0008006" key="3">
    <source>
        <dbReference type="Google" id="ProtNLM"/>
    </source>
</evidence>
<dbReference type="STRING" id="1190415.SAMN05216593_1253"/>
<accession>A0A1M7QF89</accession>
<reference evidence="1 2" key="1">
    <citation type="submission" date="2016-11" db="EMBL/GenBank/DDBJ databases">
        <authorList>
            <person name="Jaros S."/>
            <person name="Januszkiewicz K."/>
            <person name="Wedrychowicz H."/>
        </authorList>
    </citation>
    <scope>NUCLEOTIDE SEQUENCE [LARGE SCALE GENOMIC DNA]</scope>
    <source>
        <strain evidence="1 2">LMG 26898</strain>
    </source>
</reference>
<evidence type="ECO:0000313" key="1">
    <source>
        <dbReference type="EMBL" id="SHN29687.1"/>
    </source>
</evidence>
<sequence>MVHNCKAGAVRGVAFCEAKRNIITSLVTGIAAMDSASGAATASNAATANVDNNWLATQQEVQYKKELAEAKTISEELRVVAKWEGTSMPQNVLTGTGIAKGFTEGMAGTGLDTLNSAVSFLRDPKESLVAMKGFAASNSMLTRRASGQTTKQLAFNRLSICSTGHHHYCRPHLTELPDVSYPIPSPIRQTLAILEWKNTRRALVLFIHKIHR</sequence>
<dbReference type="Proteomes" id="UP000183983">
    <property type="component" value="Unassembled WGS sequence"/>
</dbReference>
<dbReference type="AlphaFoldDB" id="A0A1M7QF89"/>
<gene>
    <name evidence="1" type="ORF">SAMN05216593_1253</name>
</gene>
<organism evidence="1 2">
    <name type="scientific">Pseudomonas asturiensis</name>
    <dbReference type="NCBI Taxonomy" id="1190415"/>
    <lineage>
        <taxon>Bacteria</taxon>
        <taxon>Pseudomonadati</taxon>
        <taxon>Pseudomonadota</taxon>
        <taxon>Gammaproteobacteria</taxon>
        <taxon>Pseudomonadales</taxon>
        <taxon>Pseudomonadaceae</taxon>
        <taxon>Pseudomonas</taxon>
    </lineage>
</organism>
<dbReference type="EMBL" id="FRDA01000025">
    <property type="protein sequence ID" value="SHN29687.1"/>
    <property type="molecule type" value="Genomic_DNA"/>
</dbReference>